<proteinExistence type="predicted"/>
<dbReference type="EMBL" id="BJXR01000059">
    <property type="protein sequence ID" value="GEN12246.1"/>
    <property type="molecule type" value="Genomic_DNA"/>
</dbReference>
<organism evidence="2 3">
    <name type="scientific">Myxococcus fulvus</name>
    <dbReference type="NCBI Taxonomy" id="33"/>
    <lineage>
        <taxon>Bacteria</taxon>
        <taxon>Pseudomonadati</taxon>
        <taxon>Myxococcota</taxon>
        <taxon>Myxococcia</taxon>
        <taxon>Myxococcales</taxon>
        <taxon>Cystobacterineae</taxon>
        <taxon>Myxococcaceae</taxon>
        <taxon>Myxococcus</taxon>
    </lineage>
</organism>
<reference evidence="2 3" key="1">
    <citation type="submission" date="2019-07" db="EMBL/GenBank/DDBJ databases">
        <title>Whole genome shotgun sequence of Myxococcus fulvus NBRC 100333.</title>
        <authorList>
            <person name="Hosoyama A."/>
            <person name="Uohara A."/>
            <person name="Ohji S."/>
            <person name="Ichikawa N."/>
        </authorList>
    </citation>
    <scope>NUCLEOTIDE SEQUENCE [LARGE SCALE GENOMIC DNA]</scope>
    <source>
        <strain evidence="2 3">NBRC 100333</strain>
    </source>
</reference>
<accession>A0A511TDK2</accession>
<gene>
    <name evidence="2" type="ORF">MFU01_72830</name>
</gene>
<evidence type="ECO:0000313" key="3">
    <source>
        <dbReference type="Proteomes" id="UP000321514"/>
    </source>
</evidence>
<name>A0A511TDK2_MYXFU</name>
<dbReference type="Proteomes" id="UP000321514">
    <property type="component" value="Unassembled WGS sequence"/>
</dbReference>
<protein>
    <submittedName>
        <fullName evidence="2">Uncharacterized protein</fullName>
    </submittedName>
</protein>
<dbReference type="AlphaFoldDB" id="A0A511TDK2"/>
<feature type="region of interest" description="Disordered" evidence="1">
    <location>
        <begin position="1"/>
        <end position="28"/>
    </location>
</feature>
<comment type="caution">
    <text evidence="2">The sequence shown here is derived from an EMBL/GenBank/DDBJ whole genome shotgun (WGS) entry which is preliminary data.</text>
</comment>
<evidence type="ECO:0000256" key="1">
    <source>
        <dbReference type="SAM" id="MobiDB-lite"/>
    </source>
</evidence>
<sequence>MGAPGLRSPSAGPAPVNPPRARGGELRTGLGMSDCAGVSVGVALRLESSLDSPAVGGDGLLNRVIRCSLQGVRQRAYPK</sequence>
<evidence type="ECO:0000313" key="2">
    <source>
        <dbReference type="EMBL" id="GEN12246.1"/>
    </source>
</evidence>